<dbReference type="Gene3D" id="3.60.10.10">
    <property type="entry name" value="Endonuclease/exonuclease/phosphatase"/>
    <property type="match status" value="1"/>
</dbReference>
<reference evidence="4" key="1">
    <citation type="journal article" date="2017" name="Front. Plant Sci.">
        <title>Climate Clever Clovers: New Paradigm to Reduce the Environmental Footprint of Ruminants by Breeding Low Methanogenic Forages Utilizing Haplotype Variation.</title>
        <authorList>
            <person name="Kaur P."/>
            <person name="Appels R."/>
            <person name="Bayer P.E."/>
            <person name="Keeble-Gagnere G."/>
            <person name="Wang J."/>
            <person name="Hirakawa H."/>
            <person name="Shirasawa K."/>
            <person name="Vercoe P."/>
            <person name="Stefanova K."/>
            <person name="Durmic Z."/>
            <person name="Nichols P."/>
            <person name="Revell C."/>
            <person name="Isobe S.N."/>
            <person name="Edwards D."/>
            <person name="Erskine W."/>
        </authorList>
    </citation>
    <scope>NUCLEOTIDE SEQUENCE [LARGE SCALE GENOMIC DNA]</scope>
    <source>
        <strain evidence="4">cv. Daliak</strain>
    </source>
</reference>
<dbReference type="EMBL" id="DF973500">
    <property type="protein sequence ID" value="GAU32654.1"/>
    <property type="molecule type" value="Genomic_DNA"/>
</dbReference>
<sequence length="955" mass="108129">MVVGNLVDELVEDDDVEIQENLGDHHTEKQDNILLAKEGIAEKEMPYDHLSSPSGDTDVVATSMRLDVQGDYRARDVRNSHSMLESEAQGSSSFCKPVDGLKITDGVGRHEGPNPNPPRHNRTNSFPLVRGCRREDILGLGNKRRGNKISRGQKQNVHRRRGGKDSYRSGDLRHRPPSEESTSSASVNNDWKHWVVMQGDHEATKDDVRGFGKALGLRFKGNSENKFSVLSRTRKDKQVTPGQAGLGGLEKRKEVRRMVGDQKPLFLCLQETKLHTCDVFLCSALWGTSPHDFSYRPSVGASGGLLSIWDSSEVEVWSTESRKHVLWCNGRFIKSGEEFYVANVYPPCDVGAKLRLWDSLSLRIQSLERQRVCVCGDFNAVKCIDERLSVRGVHSTSDHIPFNQFIDDNTLVNLPLSGRKFTWFKGDGLSMSRLDRFLLFEDWWLTWPNCMQEARMRGVSDHCPIILSADEEDRGPRPSRMLKCWTLVPGYNLFVRDKWTSFQVNGWGGFVLKEKLKMIKAAPKDCHTNHTQNFPSRIDALKVRQSCLDQKGEEDVLTEAELEEMHGVTSDIHSLTRLHASVCWQQSPSLWLKEGDANSKYFHSVLASRCGFAFCLVKPFRQDEVKAAVWDCESNKSPGPDGINFGFIKDFWPEMQGEVMRFIMEFHRNGKLTKGLNSTFIAMIPKVDSPQRLNDFRPISLVGCLYKILAKVLVNRLRLVIGSVISESQTAFVKDRQIIDGILIVNEVVDEARRSKKELMLFKVDFEKAYDSVDWGYLDAFMGRIPTDEFPFERGLRQGDPLSPFLFLLAAEGLNVLMQTMVERNIFIGYSVSEVELISISHLQFADDTLLLGARSWANVRVLRAVLMLFESMSGLKVNFNKSMLVGVNIHESWLGEAASALRCRVRKIPFIYIGLPVGGIPDVWFLGTCGGSSKEPFIRMEESFSGFWWSSDFD</sequence>
<dbReference type="InterPro" id="IPR000477">
    <property type="entry name" value="RT_dom"/>
</dbReference>
<name>A0A2Z6MJ56_TRISU</name>
<dbReference type="PANTHER" id="PTHR46890:SF48">
    <property type="entry name" value="RNA-DIRECTED DNA POLYMERASE"/>
    <property type="match status" value="1"/>
</dbReference>
<evidence type="ECO:0000313" key="3">
    <source>
        <dbReference type="EMBL" id="GAU32654.1"/>
    </source>
</evidence>
<evidence type="ECO:0000259" key="2">
    <source>
        <dbReference type="PROSITE" id="PS50878"/>
    </source>
</evidence>
<feature type="compositionally biased region" description="Polar residues" evidence="1">
    <location>
        <begin position="85"/>
        <end position="94"/>
    </location>
</feature>
<feature type="region of interest" description="Disordered" evidence="1">
    <location>
        <begin position="85"/>
        <end position="186"/>
    </location>
</feature>
<dbReference type="InterPro" id="IPR036691">
    <property type="entry name" value="Endo/exonu/phosph_ase_sf"/>
</dbReference>
<dbReference type="PANTHER" id="PTHR46890">
    <property type="entry name" value="NON-LTR RETROLELEMENT REVERSE TRANSCRIPTASE-LIKE PROTEIN-RELATED"/>
    <property type="match status" value="1"/>
</dbReference>
<protein>
    <recommendedName>
        <fullName evidence="2">Reverse transcriptase domain-containing protein</fullName>
    </recommendedName>
</protein>
<dbReference type="Pfam" id="PF00078">
    <property type="entry name" value="RVT_1"/>
    <property type="match status" value="1"/>
</dbReference>
<keyword evidence="4" id="KW-1185">Reference proteome</keyword>
<dbReference type="SUPFAM" id="SSF56672">
    <property type="entry name" value="DNA/RNA polymerases"/>
    <property type="match status" value="1"/>
</dbReference>
<dbReference type="InterPro" id="IPR043502">
    <property type="entry name" value="DNA/RNA_pol_sf"/>
</dbReference>
<accession>A0A2Z6MJ56</accession>
<dbReference type="GO" id="GO:0003824">
    <property type="term" value="F:catalytic activity"/>
    <property type="evidence" value="ECO:0007669"/>
    <property type="project" value="InterPro"/>
</dbReference>
<gene>
    <name evidence="3" type="ORF">TSUD_219040</name>
</gene>
<feature type="compositionally biased region" description="Basic and acidic residues" evidence="1">
    <location>
        <begin position="163"/>
        <end position="178"/>
    </location>
</feature>
<feature type="domain" description="Reverse transcriptase" evidence="2">
    <location>
        <begin position="665"/>
        <end position="899"/>
    </location>
</feature>
<dbReference type="AlphaFoldDB" id="A0A2Z6MJ56"/>
<dbReference type="InterPro" id="IPR005135">
    <property type="entry name" value="Endo/exonuclease/phosphatase"/>
</dbReference>
<dbReference type="CDD" id="cd01650">
    <property type="entry name" value="RT_nLTR_like"/>
    <property type="match status" value="1"/>
</dbReference>
<dbReference type="Proteomes" id="UP000242715">
    <property type="component" value="Unassembled WGS sequence"/>
</dbReference>
<evidence type="ECO:0000256" key="1">
    <source>
        <dbReference type="SAM" id="MobiDB-lite"/>
    </source>
</evidence>
<dbReference type="InterPro" id="IPR052343">
    <property type="entry name" value="Retrotransposon-Effector_Assoc"/>
</dbReference>
<evidence type="ECO:0000313" key="4">
    <source>
        <dbReference type="Proteomes" id="UP000242715"/>
    </source>
</evidence>
<proteinExistence type="predicted"/>
<dbReference type="Pfam" id="PF03372">
    <property type="entry name" value="Exo_endo_phos"/>
    <property type="match status" value="1"/>
</dbReference>
<dbReference type="OrthoDB" id="6627613at2759"/>
<dbReference type="SUPFAM" id="SSF56219">
    <property type="entry name" value="DNase I-like"/>
    <property type="match status" value="1"/>
</dbReference>
<organism evidence="3 4">
    <name type="scientific">Trifolium subterraneum</name>
    <name type="common">Subterranean clover</name>
    <dbReference type="NCBI Taxonomy" id="3900"/>
    <lineage>
        <taxon>Eukaryota</taxon>
        <taxon>Viridiplantae</taxon>
        <taxon>Streptophyta</taxon>
        <taxon>Embryophyta</taxon>
        <taxon>Tracheophyta</taxon>
        <taxon>Spermatophyta</taxon>
        <taxon>Magnoliopsida</taxon>
        <taxon>eudicotyledons</taxon>
        <taxon>Gunneridae</taxon>
        <taxon>Pentapetalae</taxon>
        <taxon>rosids</taxon>
        <taxon>fabids</taxon>
        <taxon>Fabales</taxon>
        <taxon>Fabaceae</taxon>
        <taxon>Papilionoideae</taxon>
        <taxon>50 kb inversion clade</taxon>
        <taxon>NPAAA clade</taxon>
        <taxon>Hologalegina</taxon>
        <taxon>IRL clade</taxon>
        <taxon>Trifolieae</taxon>
        <taxon>Trifolium</taxon>
    </lineage>
</organism>
<dbReference type="PROSITE" id="PS50878">
    <property type="entry name" value="RT_POL"/>
    <property type="match status" value="1"/>
</dbReference>